<dbReference type="Proteomes" id="UP000318833">
    <property type="component" value="Unassembled WGS sequence"/>
</dbReference>
<dbReference type="RefSeq" id="WP_109435765.1">
    <property type="nucleotide sequence ID" value="NZ_CANMIK010000022.1"/>
</dbReference>
<dbReference type="AlphaFoldDB" id="A0A554VJX3"/>
<evidence type="ECO:0000313" key="2">
    <source>
        <dbReference type="Proteomes" id="UP000318833"/>
    </source>
</evidence>
<accession>A0A554VJX3</accession>
<evidence type="ECO:0000313" key="1">
    <source>
        <dbReference type="EMBL" id="TSE08259.1"/>
    </source>
</evidence>
<gene>
    <name evidence="1" type="ORF">FOF46_12745</name>
</gene>
<organism evidence="1 2">
    <name type="scientific">Aquimarina algiphila</name>
    <dbReference type="NCBI Taxonomy" id="2047982"/>
    <lineage>
        <taxon>Bacteria</taxon>
        <taxon>Pseudomonadati</taxon>
        <taxon>Bacteroidota</taxon>
        <taxon>Flavobacteriia</taxon>
        <taxon>Flavobacteriales</taxon>
        <taxon>Flavobacteriaceae</taxon>
        <taxon>Aquimarina</taxon>
    </lineage>
</organism>
<dbReference type="EMBL" id="VLNR01000024">
    <property type="protein sequence ID" value="TSE08259.1"/>
    <property type="molecule type" value="Genomic_DNA"/>
</dbReference>
<comment type="caution">
    <text evidence="1">The sequence shown here is derived from an EMBL/GenBank/DDBJ whole genome shotgun (WGS) entry which is preliminary data.</text>
</comment>
<keyword evidence="2" id="KW-1185">Reference proteome</keyword>
<proteinExistence type="predicted"/>
<protein>
    <submittedName>
        <fullName evidence="1">Uncharacterized protein</fullName>
    </submittedName>
</protein>
<reference evidence="1 2" key="1">
    <citation type="submission" date="2019-07" db="EMBL/GenBank/DDBJ databases">
        <title>The draft genome sequence of Aquimarina algiphila M91.</title>
        <authorList>
            <person name="Meng X."/>
        </authorList>
    </citation>
    <scope>NUCLEOTIDE SEQUENCE [LARGE SCALE GENOMIC DNA]</scope>
    <source>
        <strain evidence="1 2">M91</strain>
    </source>
</reference>
<sequence>MNSICKAGAFLLISLCIGCSSDDDNQDSELNNPVEIDLTEANLNDFKFTEVEYTNIEIRQPEIVDGKEKTSGEIIVTVPATSNNLSFSLASVNFDESKFEISPAVGLVQSYSLGSSITYTITSLQDPEKSIHYLVSVIKEDAPIEDQLKITGFKFEKSKNPDLPSDIETKKIIEYPGSTSGNAIFILVPIGTDLTDLVPTVDFEGEELQHKQGDGDFITYPEADLRINFTSDYDIGRFEDRNEFRLLVKNSESQKIYRVIVDVENPIELRQGSILTTNLEQDRGIIRFDTSAEVFDYRNRGNHPIEINLQASDYIDNTADGIGNIYTAFLGVRDPLQGSRIMPGEQGKMNISVNTDGAAIGDYDVDIIFSPKYDVNRARINDIIDDLNPIEDIFNTVVFNIKTTIVPR</sequence>
<dbReference type="OrthoDB" id="1429018at2"/>
<name>A0A554VJX3_9FLAO</name>